<protein>
    <recommendedName>
        <fullName evidence="5">Peptidase S49 domain-containing protein</fullName>
    </recommendedName>
</protein>
<dbReference type="Pfam" id="PF01343">
    <property type="entry name" value="Peptidase_S49"/>
    <property type="match status" value="1"/>
</dbReference>
<evidence type="ECO:0000256" key="1">
    <source>
        <dbReference type="ARBA" id="ARBA00008683"/>
    </source>
</evidence>
<dbReference type="AlphaFoldDB" id="A0A453PGU3"/>
<evidence type="ECO:0000256" key="4">
    <source>
        <dbReference type="ARBA" id="ARBA00022825"/>
    </source>
</evidence>
<reference evidence="6" key="4">
    <citation type="submission" date="2019-03" db="UniProtKB">
        <authorList>
            <consortium name="EnsemblPlants"/>
        </authorList>
    </citation>
    <scope>IDENTIFICATION</scope>
</reference>
<evidence type="ECO:0000256" key="2">
    <source>
        <dbReference type="ARBA" id="ARBA00022670"/>
    </source>
</evidence>
<accession>A0A453PGU3</accession>
<keyword evidence="2" id="KW-0645">Protease</keyword>
<dbReference type="CDD" id="cd07023">
    <property type="entry name" value="S49_Sppa_N_C"/>
    <property type="match status" value="1"/>
</dbReference>
<dbReference type="InterPro" id="IPR047272">
    <property type="entry name" value="S49_SppA_C"/>
</dbReference>
<dbReference type="InterPro" id="IPR004635">
    <property type="entry name" value="Pept_S49_SppA"/>
</dbReference>
<dbReference type="PANTHER" id="PTHR33209:SF1">
    <property type="entry name" value="PEPTIDASE S49 DOMAIN-CONTAINING PROTEIN"/>
    <property type="match status" value="1"/>
</dbReference>
<dbReference type="GO" id="GO:0008236">
    <property type="term" value="F:serine-type peptidase activity"/>
    <property type="evidence" value="ECO:0007669"/>
    <property type="project" value="UniProtKB-KW"/>
</dbReference>
<evidence type="ECO:0000313" key="6">
    <source>
        <dbReference type="EnsemblPlants" id="AET6Gv20727100.7"/>
    </source>
</evidence>
<organism evidence="6 7">
    <name type="scientific">Aegilops tauschii subsp. strangulata</name>
    <name type="common">Goatgrass</name>
    <dbReference type="NCBI Taxonomy" id="200361"/>
    <lineage>
        <taxon>Eukaryota</taxon>
        <taxon>Viridiplantae</taxon>
        <taxon>Streptophyta</taxon>
        <taxon>Embryophyta</taxon>
        <taxon>Tracheophyta</taxon>
        <taxon>Spermatophyta</taxon>
        <taxon>Magnoliopsida</taxon>
        <taxon>Liliopsida</taxon>
        <taxon>Poales</taxon>
        <taxon>Poaceae</taxon>
        <taxon>BOP clade</taxon>
        <taxon>Pooideae</taxon>
        <taxon>Triticodae</taxon>
        <taxon>Triticeae</taxon>
        <taxon>Triticinae</taxon>
        <taxon>Aegilops</taxon>
    </lineage>
</organism>
<evidence type="ECO:0000256" key="3">
    <source>
        <dbReference type="ARBA" id="ARBA00022801"/>
    </source>
</evidence>
<dbReference type="Gene3D" id="3.90.226.10">
    <property type="entry name" value="2-enoyl-CoA Hydratase, Chain A, domain 1"/>
    <property type="match status" value="2"/>
</dbReference>
<reference evidence="7" key="1">
    <citation type="journal article" date="2014" name="Science">
        <title>Ancient hybridizations among the ancestral genomes of bread wheat.</title>
        <authorList>
            <consortium name="International Wheat Genome Sequencing Consortium,"/>
            <person name="Marcussen T."/>
            <person name="Sandve S.R."/>
            <person name="Heier L."/>
            <person name="Spannagl M."/>
            <person name="Pfeifer M."/>
            <person name="Jakobsen K.S."/>
            <person name="Wulff B.B."/>
            <person name="Steuernagel B."/>
            <person name="Mayer K.F."/>
            <person name="Olsen O.A."/>
        </authorList>
    </citation>
    <scope>NUCLEOTIDE SEQUENCE [LARGE SCALE GENOMIC DNA]</scope>
    <source>
        <strain evidence="7">cv. AL8/78</strain>
    </source>
</reference>
<evidence type="ECO:0000259" key="5">
    <source>
        <dbReference type="Pfam" id="PF01343"/>
    </source>
</evidence>
<dbReference type="PANTHER" id="PTHR33209">
    <property type="entry name" value="PROTEASE 4"/>
    <property type="match status" value="1"/>
</dbReference>
<evidence type="ECO:0000313" key="7">
    <source>
        <dbReference type="Proteomes" id="UP000015105"/>
    </source>
</evidence>
<keyword evidence="7" id="KW-1185">Reference proteome</keyword>
<dbReference type="EnsemblPlants" id="AET6Gv20727100.7">
    <property type="protein sequence ID" value="AET6Gv20727100.7"/>
    <property type="gene ID" value="AET6Gv20727100"/>
</dbReference>
<reference evidence="7" key="2">
    <citation type="journal article" date="2017" name="Nat. Plants">
        <title>The Aegilops tauschii genome reveals multiple impacts of transposons.</title>
        <authorList>
            <person name="Zhao G."/>
            <person name="Zou C."/>
            <person name="Li K."/>
            <person name="Wang K."/>
            <person name="Li T."/>
            <person name="Gao L."/>
            <person name="Zhang X."/>
            <person name="Wang H."/>
            <person name="Yang Z."/>
            <person name="Liu X."/>
            <person name="Jiang W."/>
            <person name="Mao L."/>
            <person name="Kong X."/>
            <person name="Jiao Y."/>
            <person name="Jia J."/>
        </authorList>
    </citation>
    <scope>NUCLEOTIDE SEQUENCE [LARGE SCALE GENOMIC DNA]</scope>
    <source>
        <strain evidence="7">cv. AL8/78</strain>
    </source>
</reference>
<dbReference type="InterPro" id="IPR002142">
    <property type="entry name" value="Peptidase_S49"/>
</dbReference>
<keyword evidence="3" id="KW-0378">Hydrolase</keyword>
<dbReference type="InterPro" id="IPR029045">
    <property type="entry name" value="ClpP/crotonase-like_dom_sf"/>
</dbReference>
<proteinExistence type="inferred from homology"/>
<feature type="domain" description="Peptidase S49" evidence="5">
    <location>
        <begin position="99"/>
        <end position="250"/>
    </location>
</feature>
<comment type="similarity">
    <text evidence="1">Belongs to the peptidase S49 family.</text>
</comment>
<dbReference type="GO" id="GO:0006508">
    <property type="term" value="P:proteolysis"/>
    <property type="evidence" value="ECO:0007669"/>
    <property type="project" value="UniProtKB-KW"/>
</dbReference>
<name>A0A453PGU3_AEGTS</name>
<dbReference type="Proteomes" id="UP000015105">
    <property type="component" value="Chromosome 6D"/>
</dbReference>
<sequence>MTRKACVWLTTGKYSRVRKSTLGIGGGGDLIAVIRASGSITRTRSGLSVSSSGIIAEQLIKKIRTVRESEKYKAVILRIDSPGGDALASDLMWREIRLLAESKPVVASMSDVAASGGYYMAMAAPVIVAEKLTLTGSIGVITGKFILQKLYERIDFNKEILSRGRYAELNAADQRPLRPDEAELFEKSAQNAYASFRDKAAMSRSMSIDQMETVAQGRVWSGQDAASRGLVDSLGGFSQALAIAKQRAKIPQDKKVRLVEISKASPTLPEILSGIGGSVLGVDRVVKGVLQDVTSLNGVQARMDGILFERLENMPGENQLFLLVKEITNYFG</sequence>
<reference evidence="6" key="5">
    <citation type="journal article" date="2021" name="G3 (Bethesda)">
        <title>Aegilops tauschii genome assembly Aet v5.0 features greater sequence contiguity and improved annotation.</title>
        <authorList>
            <person name="Wang L."/>
            <person name="Zhu T."/>
            <person name="Rodriguez J.C."/>
            <person name="Deal K.R."/>
            <person name="Dubcovsky J."/>
            <person name="McGuire P.E."/>
            <person name="Lux T."/>
            <person name="Spannagl M."/>
            <person name="Mayer K.F.X."/>
            <person name="Baldrich P."/>
            <person name="Meyers B.C."/>
            <person name="Huo N."/>
            <person name="Gu Y.Q."/>
            <person name="Zhou H."/>
            <person name="Devos K.M."/>
            <person name="Bennetzen J.L."/>
            <person name="Unver T."/>
            <person name="Budak H."/>
            <person name="Gulick P.J."/>
            <person name="Galiba G."/>
            <person name="Kalapos B."/>
            <person name="Nelson D.R."/>
            <person name="Li P."/>
            <person name="You F.M."/>
            <person name="Luo M.C."/>
            <person name="Dvorak J."/>
        </authorList>
    </citation>
    <scope>NUCLEOTIDE SEQUENCE [LARGE SCALE GENOMIC DNA]</scope>
    <source>
        <strain evidence="6">cv. AL8/78</strain>
    </source>
</reference>
<dbReference type="Gramene" id="AET6Gv20727100.7">
    <property type="protein sequence ID" value="AET6Gv20727100.7"/>
    <property type="gene ID" value="AET6Gv20727100"/>
</dbReference>
<dbReference type="SUPFAM" id="SSF52096">
    <property type="entry name" value="ClpP/crotonase"/>
    <property type="match status" value="1"/>
</dbReference>
<keyword evidence="4" id="KW-0720">Serine protease</keyword>
<reference evidence="6" key="3">
    <citation type="journal article" date="2017" name="Nature">
        <title>Genome sequence of the progenitor of the wheat D genome Aegilops tauschii.</title>
        <authorList>
            <person name="Luo M.C."/>
            <person name="Gu Y.Q."/>
            <person name="Puiu D."/>
            <person name="Wang H."/>
            <person name="Twardziok S.O."/>
            <person name="Deal K.R."/>
            <person name="Huo N."/>
            <person name="Zhu T."/>
            <person name="Wang L."/>
            <person name="Wang Y."/>
            <person name="McGuire P.E."/>
            <person name="Liu S."/>
            <person name="Long H."/>
            <person name="Ramasamy R.K."/>
            <person name="Rodriguez J.C."/>
            <person name="Van S.L."/>
            <person name="Yuan L."/>
            <person name="Wang Z."/>
            <person name="Xia Z."/>
            <person name="Xiao L."/>
            <person name="Anderson O.D."/>
            <person name="Ouyang S."/>
            <person name="Liang Y."/>
            <person name="Zimin A.V."/>
            <person name="Pertea G."/>
            <person name="Qi P."/>
            <person name="Bennetzen J.L."/>
            <person name="Dai X."/>
            <person name="Dawson M.W."/>
            <person name="Muller H.G."/>
            <person name="Kugler K."/>
            <person name="Rivarola-Duarte L."/>
            <person name="Spannagl M."/>
            <person name="Mayer K.F.X."/>
            <person name="Lu F.H."/>
            <person name="Bevan M.W."/>
            <person name="Leroy P."/>
            <person name="Li P."/>
            <person name="You F.M."/>
            <person name="Sun Q."/>
            <person name="Liu Z."/>
            <person name="Lyons E."/>
            <person name="Wicker T."/>
            <person name="Salzberg S.L."/>
            <person name="Devos K.M."/>
            <person name="Dvorak J."/>
        </authorList>
    </citation>
    <scope>NUCLEOTIDE SEQUENCE [LARGE SCALE GENOMIC DNA]</scope>
    <source>
        <strain evidence="6">cv. AL8/78</strain>
    </source>
</reference>
<dbReference type="NCBIfam" id="TIGR00706">
    <property type="entry name" value="SppA_dom"/>
    <property type="match status" value="1"/>
</dbReference>